<accession>X1GJ53</accession>
<proteinExistence type="predicted"/>
<feature type="region of interest" description="Disordered" evidence="1">
    <location>
        <begin position="65"/>
        <end position="89"/>
    </location>
</feature>
<dbReference type="AlphaFoldDB" id="X1GJ53"/>
<evidence type="ECO:0000313" key="2">
    <source>
        <dbReference type="EMBL" id="GAH44880.1"/>
    </source>
</evidence>
<comment type="caution">
    <text evidence="2">The sequence shown here is derived from an EMBL/GenBank/DDBJ whole genome shotgun (WGS) entry which is preliminary data.</text>
</comment>
<protein>
    <submittedName>
        <fullName evidence="2">Uncharacterized protein</fullName>
    </submittedName>
</protein>
<gene>
    <name evidence="2" type="ORF">S03H2_21475</name>
</gene>
<evidence type="ECO:0000256" key="1">
    <source>
        <dbReference type="SAM" id="MobiDB-lite"/>
    </source>
</evidence>
<reference evidence="2" key="1">
    <citation type="journal article" date="2014" name="Front. Microbiol.">
        <title>High frequency of phylogenetically diverse reductive dehalogenase-homologous genes in deep subseafloor sedimentary metagenomes.</title>
        <authorList>
            <person name="Kawai M."/>
            <person name="Futagami T."/>
            <person name="Toyoda A."/>
            <person name="Takaki Y."/>
            <person name="Nishi S."/>
            <person name="Hori S."/>
            <person name="Arai W."/>
            <person name="Tsubouchi T."/>
            <person name="Morono Y."/>
            <person name="Uchiyama I."/>
            <person name="Ito T."/>
            <person name="Fujiyama A."/>
            <person name="Inagaki F."/>
            <person name="Takami H."/>
        </authorList>
    </citation>
    <scope>NUCLEOTIDE SEQUENCE</scope>
    <source>
        <strain evidence="2">Expedition CK06-06</strain>
    </source>
</reference>
<feature type="compositionally biased region" description="Basic and acidic residues" evidence="1">
    <location>
        <begin position="68"/>
        <end position="89"/>
    </location>
</feature>
<dbReference type="EMBL" id="BARU01011436">
    <property type="protein sequence ID" value="GAH44880.1"/>
    <property type="molecule type" value="Genomic_DNA"/>
</dbReference>
<feature type="non-terminal residue" evidence="2">
    <location>
        <position position="1"/>
    </location>
</feature>
<name>X1GJ53_9ZZZZ</name>
<organism evidence="2">
    <name type="scientific">marine sediment metagenome</name>
    <dbReference type="NCBI Taxonomy" id="412755"/>
    <lineage>
        <taxon>unclassified sequences</taxon>
        <taxon>metagenomes</taxon>
        <taxon>ecological metagenomes</taxon>
    </lineage>
</organism>
<sequence>KKSLKEERIKEELIKLNLDKKSIDKIILNYPLKEIEEKLDLLEIKRNVINPAGWLITALQTNYLNPKSSKEENDKEEKTKKEEIQPENKRLKTGIVLPQKKEKEEKKRLSREEELEWIKKIRYNILEGK</sequence>